<keyword evidence="7" id="KW-0067">ATP-binding</keyword>
<accession>A0ABP8DA03</accession>
<evidence type="ECO:0000313" key="13">
    <source>
        <dbReference type="Proteomes" id="UP001500620"/>
    </source>
</evidence>
<feature type="transmembrane region" description="Helical" evidence="9">
    <location>
        <begin position="53"/>
        <end position="71"/>
    </location>
</feature>
<gene>
    <name evidence="12" type="ORF">GCM10022255_040390</name>
</gene>
<dbReference type="SUPFAM" id="SSF55874">
    <property type="entry name" value="ATPase domain of HSP90 chaperone/DNA topoisomerase II/histidine kinase"/>
    <property type="match status" value="1"/>
</dbReference>
<feature type="transmembrane region" description="Helical" evidence="9">
    <location>
        <begin position="98"/>
        <end position="120"/>
    </location>
</feature>
<dbReference type="Gene3D" id="1.20.5.1930">
    <property type="match status" value="1"/>
</dbReference>
<keyword evidence="5" id="KW-0547">Nucleotide-binding</keyword>
<protein>
    <recommendedName>
        <fullName evidence="2">histidine kinase</fullName>
        <ecNumber evidence="2">2.7.13.3</ecNumber>
    </recommendedName>
</protein>
<evidence type="ECO:0000256" key="5">
    <source>
        <dbReference type="ARBA" id="ARBA00022741"/>
    </source>
</evidence>
<dbReference type="InterPro" id="IPR011712">
    <property type="entry name" value="Sig_transdc_His_kin_sub3_dim/P"/>
</dbReference>
<dbReference type="EMBL" id="BAABAT010000010">
    <property type="protein sequence ID" value="GAA4250700.1"/>
    <property type="molecule type" value="Genomic_DNA"/>
</dbReference>
<reference evidence="13" key="1">
    <citation type="journal article" date="2019" name="Int. J. Syst. Evol. Microbiol.">
        <title>The Global Catalogue of Microorganisms (GCM) 10K type strain sequencing project: providing services to taxonomists for standard genome sequencing and annotation.</title>
        <authorList>
            <consortium name="The Broad Institute Genomics Platform"/>
            <consortium name="The Broad Institute Genome Sequencing Center for Infectious Disease"/>
            <person name="Wu L."/>
            <person name="Ma J."/>
        </authorList>
    </citation>
    <scope>NUCLEOTIDE SEQUENCE [LARGE SCALE GENOMIC DNA]</scope>
    <source>
        <strain evidence="13">JCM 17441</strain>
    </source>
</reference>
<evidence type="ECO:0000313" key="12">
    <source>
        <dbReference type="EMBL" id="GAA4250700.1"/>
    </source>
</evidence>
<comment type="caution">
    <text evidence="12">The sequence shown here is derived from an EMBL/GenBank/DDBJ whole genome shotgun (WGS) entry which is preliminary data.</text>
</comment>
<dbReference type="RefSeq" id="WP_345128643.1">
    <property type="nucleotide sequence ID" value="NZ_BAABAT010000010.1"/>
</dbReference>
<dbReference type="Pfam" id="PF07730">
    <property type="entry name" value="HisKA_3"/>
    <property type="match status" value="1"/>
</dbReference>
<keyword evidence="6 12" id="KW-0418">Kinase</keyword>
<dbReference type="InterPro" id="IPR003594">
    <property type="entry name" value="HATPase_dom"/>
</dbReference>
<evidence type="ECO:0000256" key="3">
    <source>
        <dbReference type="ARBA" id="ARBA00022553"/>
    </source>
</evidence>
<evidence type="ECO:0000256" key="6">
    <source>
        <dbReference type="ARBA" id="ARBA00022777"/>
    </source>
</evidence>
<keyword evidence="13" id="KW-1185">Reference proteome</keyword>
<evidence type="ECO:0000259" key="11">
    <source>
        <dbReference type="Pfam" id="PF07730"/>
    </source>
</evidence>
<comment type="catalytic activity">
    <reaction evidence="1">
        <text>ATP + protein L-histidine = ADP + protein N-phospho-L-histidine.</text>
        <dbReference type="EC" id="2.7.13.3"/>
    </reaction>
</comment>
<evidence type="ECO:0000256" key="4">
    <source>
        <dbReference type="ARBA" id="ARBA00022679"/>
    </source>
</evidence>
<dbReference type="PANTHER" id="PTHR24421:SF10">
    <property type="entry name" value="NITRATE_NITRITE SENSOR PROTEIN NARQ"/>
    <property type="match status" value="1"/>
</dbReference>
<dbReference type="EC" id="2.7.13.3" evidence="2"/>
<keyword evidence="9" id="KW-0472">Membrane</keyword>
<sequence length="375" mass="39192">MQSLTRRATAAFSAVTVVGVLSGAALGGAGLDEPGPLALAVGLAALLWLQRRLPLTALALAACTILALRIAELTGTGAGWLWPATLLYVQAMFLRGTAFFRGTAAVVTIAAVHAVAAFNIDWTVLQHSPGRALAAVGTDALWLTAAIAVAVSYRNWRRWQAESLQRLRTELEEQRTAERLRLAREVHDAVAHTLAVVGVHVNVAADALDDDPEEARAALRLAQDIRRRAMADLSALVGVLRSPSAPGTAPTTPPTAPPALDDLVEGVRGAGLEATLRVTGDEEAVPLPVRLVAAAVVREALTNVVKHARAAHVTVDVHYGPSTEVTVTDDGAGPKEHSSGHGLRGLAERVAALGGVLDARAADGRGFVVRARMPQ</sequence>
<keyword evidence="9" id="KW-1133">Transmembrane helix</keyword>
<organism evidence="12 13">
    <name type="scientific">Dactylosporangium darangshiense</name>
    <dbReference type="NCBI Taxonomy" id="579108"/>
    <lineage>
        <taxon>Bacteria</taxon>
        <taxon>Bacillati</taxon>
        <taxon>Actinomycetota</taxon>
        <taxon>Actinomycetes</taxon>
        <taxon>Micromonosporales</taxon>
        <taxon>Micromonosporaceae</taxon>
        <taxon>Dactylosporangium</taxon>
    </lineage>
</organism>
<evidence type="ECO:0000256" key="8">
    <source>
        <dbReference type="ARBA" id="ARBA00023012"/>
    </source>
</evidence>
<dbReference type="Pfam" id="PF02518">
    <property type="entry name" value="HATPase_c"/>
    <property type="match status" value="1"/>
</dbReference>
<feature type="domain" description="Histidine kinase/HSP90-like ATPase" evidence="10">
    <location>
        <begin position="295"/>
        <end position="374"/>
    </location>
</feature>
<dbReference type="PANTHER" id="PTHR24421">
    <property type="entry name" value="NITRATE/NITRITE SENSOR PROTEIN NARX-RELATED"/>
    <property type="match status" value="1"/>
</dbReference>
<keyword evidence="8" id="KW-0902">Two-component regulatory system</keyword>
<evidence type="ECO:0000259" key="10">
    <source>
        <dbReference type="Pfam" id="PF02518"/>
    </source>
</evidence>
<keyword evidence="4" id="KW-0808">Transferase</keyword>
<proteinExistence type="predicted"/>
<feature type="domain" description="Signal transduction histidine kinase subgroup 3 dimerisation and phosphoacceptor" evidence="11">
    <location>
        <begin position="178"/>
        <end position="243"/>
    </location>
</feature>
<dbReference type="GO" id="GO:0016301">
    <property type="term" value="F:kinase activity"/>
    <property type="evidence" value="ECO:0007669"/>
    <property type="project" value="UniProtKB-KW"/>
</dbReference>
<evidence type="ECO:0000256" key="2">
    <source>
        <dbReference type="ARBA" id="ARBA00012438"/>
    </source>
</evidence>
<name>A0ABP8DA03_9ACTN</name>
<evidence type="ECO:0000256" key="9">
    <source>
        <dbReference type="SAM" id="Phobius"/>
    </source>
</evidence>
<keyword evidence="3" id="KW-0597">Phosphoprotein</keyword>
<keyword evidence="9" id="KW-0812">Transmembrane</keyword>
<dbReference type="Gene3D" id="3.30.565.10">
    <property type="entry name" value="Histidine kinase-like ATPase, C-terminal domain"/>
    <property type="match status" value="1"/>
</dbReference>
<dbReference type="CDD" id="cd16917">
    <property type="entry name" value="HATPase_UhpB-NarQ-NarX-like"/>
    <property type="match status" value="1"/>
</dbReference>
<dbReference type="Proteomes" id="UP001500620">
    <property type="component" value="Unassembled WGS sequence"/>
</dbReference>
<evidence type="ECO:0000256" key="7">
    <source>
        <dbReference type="ARBA" id="ARBA00022840"/>
    </source>
</evidence>
<evidence type="ECO:0000256" key="1">
    <source>
        <dbReference type="ARBA" id="ARBA00000085"/>
    </source>
</evidence>
<dbReference type="InterPro" id="IPR050482">
    <property type="entry name" value="Sensor_HK_TwoCompSys"/>
</dbReference>
<feature type="transmembrane region" description="Helical" evidence="9">
    <location>
        <begin position="132"/>
        <end position="153"/>
    </location>
</feature>
<dbReference type="InterPro" id="IPR036890">
    <property type="entry name" value="HATPase_C_sf"/>
</dbReference>